<accession>A0A0E0LGX9</accession>
<dbReference type="Pfam" id="PF00646">
    <property type="entry name" value="F-box"/>
    <property type="match status" value="1"/>
</dbReference>
<proteinExistence type="predicted"/>
<dbReference type="PANTHER" id="PTHR34709:SF72">
    <property type="entry name" value="OS07G0130000 PROTEIN"/>
    <property type="match status" value="1"/>
</dbReference>
<dbReference type="SUPFAM" id="SSF81383">
    <property type="entry name" value="F-box domain"/>
    <property type="match status" value="1"/>
</dbReference>
<reference evidence="2" key="1">
    <citation type="submission" date="2015-04" db="UniProtKB">
        <authorList>
            <consortium name="EnsemblPlants"/>
        </authorList>
    </citation>
    <scope>IDENTIFICATION</scope>
</reference>
<dbReference type="InterPro" id="IPR055312">
    <property type="entry name" value="FBL15-like"/>
</dbReference>
<dbReference type="HOGENOM" id="CLU_1162810_0_0_1"/>
<organism evidence="2">
    <name type="scientific">Oryza punctata</name>
    <name type="common">Red rice</name>
    <dbReference type="NCBI Taxonomy" id="4537"/>
    <lineage>
        <taxon>Eukaryota</taxon>
        <taxon>Viridiplantae</taxon>
        <taxon>Streptophyta</taxon>
        <taxon>Embryophyta</taxon>
        <taxon>Tracheophyta</taxon>
        <taxon>Spermatophyta</taxon>
        <taxon>Magnoliopsida</taxon>
        <taxon>Liliopsida</taxon>
        <taxon>Poales</taxon>
        <taxon>Poaceae</taxon>
        <taxon>BOP clade</taxon>
        <taxon>Oryzoideae</taxon>
        <taxon>Oryzeae</taxon>
        <taxon>Oryzinae</taxon>
        <taxon>Oryza</taxon>
    </lineage>
</organism>
<evidence type="ECO:0000313" key="2">
    <source>
        <dbReference type="EnsemblPlants" id="OPUNC07G02400.1"/>
    </source>
</evidence>
<reference evidence="2" key="2">
    <citation type="submission" date="2018-05" db="EMBL/GenBank/DDBJ databases">
        <title>OpunRS2 (Oryza punctata Reference Sequence Version 2).</title>
        <authorList>
            <person name="Zhang J."/>
            <person name="Kudrna D."/>
            <person name="Lee S."/>
            <person name="Talag J."/>
            <person name="Welchert J."/>
            <person name="Wing R.A."/>
        </authorList>
    </citation>
    <scope>NUCLEOTIDE SEQUENCE [LARGE SCALE GENOMIC DNA]</scope>
</reference>
<evidence type="ECO:0000259" key="1">
    <source>
        <dbReference type="Pfam" id="PF00646"/>
    </source>
</evidence>
<dbReference type="PANTHER" id="PTHR34709">
    <property type="entry name" value="OS10G0396666 PROTEIN"/>
    <property type="match status" value="1"/>
</dbReference>
<dbReference type="AlphaFoldDB" id="A0A0E0LGX9"/>
<protein>
    <recommendedName>
        <fullName evidence="1">F-box domain-containing protein</fullName>
    </recommendedName>
</protein>
<dbReference type="Gramene" id="OPUNC07G02400.1">
    <property type="protein sequence ID" value="OPUNC07G02400.1"/>
    <property type="gene ID" value="OPUNC07G02400"/>
</dbReference>
<dbReference type="InterPro" id="IPR001810">
    <property type="entry name" value="F-box_dom"/>
</dbReference>
<name>A0A0E0LGX9_ORYPU</name>
<dbReference type="InterPro" id="IPR036047">
    <property type="entry name" value="F-box-like_dom_sf"/>
</dbReference>
<keyword evidence="3" id="KW-1185">Reference proteome</keyword>
<dbReference type="EnsemblPlants" id="OPUNC07G02400.1">
    <property type="protein sequence ID" value="OPUNC07G02400.1"/>
    <property type="gene ID" value="OPUNC07G02400"/>
</dbReference>
<feature type="domain" description="F-box" evidence="1">
    <location>
        <begin position="24"/>
        <end position="63"/>
    </location>
</feature>
<evidence type="ECO:0000313" key="3">
    <source>
        <dbReference type="Proteomes" id="UP000026962"/>
    </source>
</evidence>
<dbReference type="STRING" id="4537.A0A0E0LGX9"/>
<sequence>MDSGDGRRRRRQCEGVIPTPTDSISALPDDLLHSILLSLGCARAAARTAVLSRRWRRFWATMPELHLRRSAWMTSLTSAVPLVDGALAGYSAPTLRLLDIDVSDIRIDAAGFRAAHVAPWLRFAAQCVAGEVFIRLLGLDHGWLPKHQLDLPWSQQFEKFVEEMSKLPECDALEICSYFSNKRPCPPELSYCPCRTLTDDLFADNNIIMLCDLEEEIEIDEFRGRDEQVEFVNQLLRCNVPLLERVVFNVPSCCLPESKEIIREKIHGKLRGDKIKV</sequence>
<dbReference type="Proteomes" id="UP000026962">
    <property type="component" value="Chromosome 7"/>
</dbReference>